<dbReference type="EMBL" id="JACEIK010134959">
    <property type="protein sequence ID" value="MCE5167505.1"/>
    <property type="molecule type" value="Genomic_DNA"/>
</dbReference>
<proteinExistence type="predicted"/>
<protein>
    <submittedName>
        <fullName evidence="2">Uncharacterized protein</fullName>
    </submittedName>
</protein>
<feature type="non-terminal residue" evidence="2">
    <location>
        <position position="109"/>
    </location>
</feature>
<feature type="non-terminal residue" evidence="2">
    <location>
        <position position="1"/>
    </location>
</feature>
<sequence>FRDSRRNRVRRRPVKEEEKRGYGGGSLSMVALGSSEIGEEEGTVLFVFRPTVARINGGNSDMAALRGKGRWWCAGVEKREEGEAACRKLWRFGVLRLGGSGVRRRGCWS</sequence>
<evidence type="ECO:0000313" key="2">
    <source>
        <dbReference type="EMBL" id="MCE5167505.1"/>
    </source>
</evidence>
<keyword evidence="3" id="KW-1185">Reference proteome</keyword>
<gene>
    <name evidence="2" type="ORF">HAX54_006799</name>
</gene>
<reference evidence="2 3" key="1">
    <citation type="journal article" date="2021" name="BMC Genomics">
        <title>Datura genome reveals duplications of psychoactive alkaloid biosynthetic genes and high mutation rate following tissue culture.</title>
        <authorList>
            <person name="Rajewski A."/>
            <person name="Carter-House D."/>
            <person name="Stajich J."/>
            <person name="Litt A."/>
        </authorList>
    </citation>
    <scope>NUCLEOTIDE SEQUENCE [LARGE SCALE GENOMIC DNA]</scope>
    <source>
        <strain evidence="2">AR-01</strain>
    </source>
</reference>
<dbReference type="Proteomes" id="UP000823775">
    <property type="component" value="Unassembled WGS sequence"/>
</dbReference>
<feature type="region of interest" description="Disordered" evidence="1">
    <location>
        <begin position="1"/>
        <end position="24"/>
    </location>
</feature>
<accession>A0ABS8YAQ6</accession>
<evidence type="ECO:0000256" key="1">
    <source>
        <dbReference type="SAM" id="MobiDB-lite"/>
    </source>
</evidence>
<comment type="caution">
    <text evidence="2">The sequence shown here is derived from an EMBL/GenBank/DDBJ whole genome shotgun (WGS) entry which is preliminary data.</text>
</comment>
<name>A0ABS8YAQ6_DATST</name>
<organism evidence="2 3">
    <name type="scientific">Datura stramonium</name>
    <name type="common">Jimsonweed</name>
    <name type="synonym">Common thornapple</name>
    <dbReference type="NCBI Taxonomy" id="4076"/>
    <lineage>
        <taxon>Eukaryota</taxon>
        <taxon>Viridiplantae</taxon>
        <taxon>Streptophyta</taxon>
        <taxon>Embryophyta</taxon>
        <taxon>Tracheophyta</taxon>
        <taxon>Spermatophyta</taxon>
        <taxon>Magnoliopsida</taxon>
        <taxon>eudicotyledons</taxon>
        <taxon>Gunneridae</taxon>
        <taxon>Pentapetalae</taxon>
        <taxon>asterids</taxon>
        <taxon>lamiids</taxon>
        <taxon>Solanales</taxon>
        <taxon>Solanaceae</taxon>
        <taxon>Solanoideae</taxon>
        <taxon>Datureae</taxon>
        <taxon>Datura</taxon>
    </lineage>
</organism>
<evidence type="ECO:0000313" key="3">
    <source>
        <dbReference type="Proteomes" id="UP000823775"/>
    </source>
</evidence>